<dbReference type="RefSeq" id="WP_183648210.1">
    <property type="nucleotide sequence ID" value="NZ_JACHWU010000001.1"/>
</dbReference>
<comment type="caution">
    <text evidence="1">The sequence shown here is derived from an EMBL/GenBank/DDBJ whole genome shotgun (WGS) entry which is preliminary data.</text>
</comment>
<dbReference type="Proteomes" id="UP000550714">
    <property type="component" value="Unassembled WGS sequence"/>
</dbReference>
<name>A0A839RZA7_9PSEU</name>
<dbReference type="EMBL" id="JACHWU010000001">
    <property type="protein sequence ID" value="MBB3049909.1"/>
    <property type="molecule type" value="Genomic_DNA"/>
</dbReference>
<evidence type="ECO:0000313" key="1">
    <source>
        <dbReference type="EMBL" id="MBB3049909.1"/>
    </source>
</evidence>
<dbReference type="AlphaFoldDB" id="A0A839RZA7"/>
<accession>A0A839RZA7</accession>
<sequence length="133" mass="14110">MLVVIVFAFTAWVAPGFLVRSGSAAASGEGARHVAQRIMSAFAQQDKSALRQLICDTAERPVTTAIAQADQTTGARLTGRIELRGGSATATGRLTMGGDHVDVETGLELRDGSWCWQSLDVRGIELQNPRPTG</sequence>
<organism evidence="1 2">
    <name type="scientific">Prauserella isguenensis</name>
    <dbReference type="NCBI Taxonomy" id="1470180"/>
    <lineage>
        <taxon>Bacteria</taxon>
        <taxon>Bacillati</taxon>
        <taxon>Actinomycetota</taxon>
        <taxon>Actinomycetes</taxon>
        <taxon>Pseudonocardiales</taxon>
        <taxon>Pseudonocardiaceae</taxon>
        <taxon>Prauserella</taxon>
    </lineage>
</organism>
<protein>
    <submittedName>
        <fullName evidence="1">Uncharacterized protein</fullName>
    </submittedName>
</protein>
<keyword evidence="2" id="KW-1185">Reference proteome</keyword>
<evidence type="ECO:0000313" key="2">
    <source>
        <dbReference type="Proteomes" id="UP000550714"/>
    </source>
</evidence>
<proteinExistence type="predicted"/>
<gene>
    <name evidence="1" type="ORF">FHS23_000904</name>
</gene>
<reference evidence="1 2" key="1">
    <citation type="submission" date="2020-08" db="EMBL/GenBank/DDBJ databases">
        <title>Genomic Encyclopedia of Type Strains, Phase III (KMG-III): the genomes of soil and plant-associated and newly described type strains.</title>
        <authorList>
            <person name="Whitman W."/>
        </authorList>
    </citation>
    <scope>NUCLEOTIDE SEQUENCE [LARGE SCALE GENOMIC DNA]</scope>
    <source>
        <strain evidence="1 2">CECT 8577</strain>
    </source>
</reference>